<evidence type="ECO:0000256" key="1">
    <source>
        <dbReference type="ARBA" id="ARBA00005417"/>
    </source>
</evidence>
<organism evidence="7 8">
    <name type="scientific">Oligella urethralis DNF00040</name>
    <dbReference type="NCBI Taxonomy" id="1401065"/>
    <lineage>
        <taxon>Bacteria</taxon>
        <taxon>Pseudomonadati</taxon>
        <taxon>Pseudomonadota</taxon>
        <taxon>Betaproteobacteria</taxon>
        <taxon>Burkholderiales</taxon>
        <taxon>Alcaligenaceae</taxon>
        <taxon>Oligella</taxon>
    </lineage>
</organism>
<dbReference type="AlphaFoldDB" id="A0A095Z786"/>
<evidence type="ECO:0000313" key="8">
    <source>
        <dbReference type="Proteomes" id="UP000029629"/>
    </source>
</evidence>
<keyword evidence="8" id="KW-1185">Reference proteome</keyword>
<keyword evidence="2" id="KW-0813">Transport</keyword>
<evidence type="ECO:0000256" key="3">
    <source>
        <dbReference type="ARBA" id="ARBA00022475"/>
    </source>
</evidence>
<dbReference type="InterPro" id="IPR003439">
    <property type="entry name" value="ABC_transporter-like_ATP-bd"/>
</dbReference>
<sequence>MSPGIRLQEIGLSYADKPLFTQLNAHFKGGCWHSILGRSGVGKSSLLQSMAGLLSDTTLAGSVSADDHQPLQGRIAWMAQGDSLLPWLNVQNNVLLGVRLRKERSKQALARAQALLRQVGLGGLGERMPHQLSGGQRQRVALARTLMEDKPVVLMDEPFSALDAITKLQLQDLAAELLQDRTVVLITHDPLEALRLSDEVWAMTGRPVSLDSLFTIDIPAPRALEDARILAWQGELLNFLQHDLEEPTHE</sequence>
<gene>
    <name evidence="7" type="ORF">HMPREF2130_06130</name>
</gene>
<dbReference type="PANTHER" id="PTHR42788:SF19">
    <property type="entry name" value="ALIPHATIC SULFONATES IMPORT ATP-BINDING PROTEIN SSUB 2"/>
    <property type="match status" value="1"/>
</dbReference>
<evidence type="ECO:0000313" key="7">
    <source>
        <dbReference type="EMBL" id="KGF30538.1"/>
    </source>
</evidence>
<dbReference type="SMART" id="SM00382">
    <property type="entry name" value="AAA"/>
    <property type="match status" value="1"/>
</dbReference>
<dbReference type="PROSITE" id="PS00211">
    <property type="entry name" value="ABC_TRANSPORTER_1"/>
    <property type="match status" value="1"/>
</dbReference>
<evidence type="ECO:0000256" key="5">
    <source>
        <dbReference type="ARBA" id="ARBA00022840"/>
    </source>
</evidence>
<accession>A0A095Z786</accession>
<proteinExistence type="inferred from homology"/>
<dbReference type="InterPro" id="IPR017871">
    <property type="entry name" value="ABC_transporter-like_CS"/>
</dbReference>
<dbReference type="OrthoDB" id="8016555at2"/>
<keyword evidence="3" id="KW-0472">Membrane</keyword>
<evidence type="ECO:0000256" key="2">
    <source>
        <dbReference type="ARBA" id="ARBA00022448"/>
    </source>
</evidence>
<dbReference type="PANTHER" id="PTHR42788">
    <property type="entry name" value="TAURINE IMPORT ATP-BINDING PROTEIN-RELATED"/>
    <property type="match status" value="1"/>
</dbReference>
<evidence type="ECO:0000256" key="4">
    <source>
        <dbReference type="ARBA" id="ARBA00022741"/>
    </source>
</evidence>
<dbReference type="InterPro" id="IPR003593">
    <property type="entry name" value="AAA+_ATPase"/>
</dbReference>
<keyword evidence="5" id="KW-0067">ATP-binding</keyword>
<keyword evidence="4" id="KW-0547">Nucleotide-binding</keyword>
<reference evidence="7 8" key="1">
    <citation type="submission" date="2014-07" db="EMBL/GenBank/DDBJ databases">
        <authorList>
            <person name="McCorrison J."/>
            <person name="Sanka R."/>
            <person name="Torralba M."/>
            <person name="Gillis M."/>
            <person name="Haft D.H."/>
            <person name="Methe B."/>
            <person name="Sutton G."/>
            <person name="Nelson K.E."/>
        </authorList>
    </citation>
    <scope>NUCLEOTIDE SEQUENCE [LARGE SCALE GENOMIC DNA]</scope>
    <source>
        <strain evidence="7 8">DNF00040</strain>
    </source>
</reference>
<name>A0A095Z786_9BURK</name>
<dbReference type="SUPFAM" id="SSF52540">
    <property type="entry name" value="P-loop containing nucleoside triphosphate hydrolases"/>
    <property type="match status" value="1"/>
</dbReference>
<dbReference type="InterPro" id="IPR027417">
    <property type="entry name" value="P-loop_NTPase"/>
</dbReference>
<dbReference type="RefSeq" id="WP_036559118.1">
    <property type="nucleotide sequence ID" value="NZ_JRNI01000023.1"/>
</dbReference>
<dbReference type="Proteomes" id="UP000029629">
    <property type="component" value="Unassembled WGS sequence"/>
</dbReference>
<dbReference type="InterPro" id="IPR050166">
    <property type="entry name" value="ABC_transporter_ATP-bind"/>
</dbReference>
<dbReference type="GO" id="GO:0016887">
    <property type="term" value="F:ATP hydrolysis activity"/>
    <property type="evidence" value="ECO:0007669"/>
    <property type="project" value="InterPro"/>
</dbReference>
<dbReference type="GO" id="GO:0005524">
    <property type="term" value="F:ATP binding"/>
    <property type="evidence" value="ECO:0007669"/>
    <property type="project" value="UniProtKB-KW"/>
</dbReference>
<dbReference type="PROSITE" id="PS50893">
    <property type="entry name" value="ABC_TRANSPORTER_2"/>
    <property type="match status" value="1"/>
</dbReference>
<dbReference type="Pfam" id="PF00005">
    <property type="entry name" value="ABC_tran"/>
    <property type="match status" value="1"/>
</dbReference>
<keyword evidence="3" id="KW-1003">Cell membrane</keyword>
<comment type="caution">
    <text evidence="7">The sequence shown here is derived from an EMBL/GenBank/DDBJ whole genome shotgun (WGS) entry which is preliminary data.</text>
</comment>
<dbReference type="EMBL" id="JRNI01000023">
    <property type="protein sequence ID" value="KGF30538.1"/>
    <property type="molecule type" value="Genomic_DNA"/>
</dbReference>
<feature type="domain" description="ABC transporter" evidence="6">
    <location>
        <begin position="5"/>
        <end position="230"/>
    </location>
</feature>
<protein>
    <submittedName>
        <fullName evidence="7">ABC transporter ATPase</fullName>
    </submittedName>
</protein>
<evidence type="ECO:0000259" key="6">
    <source>
        <dbReference type="PROSITE" id="PS50893"/>
    </source>
</evidence>
<dbReference type="Gene3D" id="3.40.50.300">
    <property type="entry name" value="P-loop containing nucleotide triphosphate hydrolases"/>
    <property type="match status" value="1"/>
</dbReference>
<comment type="similarity">
    <text evidence="1">Belongs to the ABC transporter superfamily.</text>
</comment>
<dbReference type="eggNOG" id="COG1116">
    <property type="taxonomic scope" value="Bacteria"/>
</dbReference>